<proteinExistence type="inferred from homology"/>
<dbReference type="PANTHER" id="PTHR31304:SF64">
    <property type="entry name" value="LOB DOMAIN-CONTAINING PROTEIN 42"/>
    <property type="match status" value="1"/>
</dbReference>
<dbReference type="PANTHER" id="PTHR31304">
    <property type="entry name" value="LOB DOMAIN-CONTAINING PROTEIN 38"/>
    <property type="match status" value="1"/>
</dbReference>
<evidence type="ECO:0000313" key="3">
    <source>
        <dbReference type="EMBL" id="RZB43440.1"/>
    </source>
</evidence>
<evidence type="ECO:0000259" key="2">
    <source>
        <dbReference type="PROSITE" id="PS50891"/>
    </source>
</evidence>
<dbReference type="GO" id="GO:0010468">
    <property type="term" value="P:regulation of gene expression"/>
    <property type="evidence" value="ECO:0007669"/>
    <property type="project" value="TreeGrafter"/>
</dbReference>
<keyword evidence="4" id="KW-1185">Reference proteome</keyword>
<dbReference type="Proteomes" id="UP000289340">
    <property type="component" value="Chromosome 20"/>
</dbReference>
<comment type="caution">
    <text evidence="3">The sequence shown here is derived from an EMBL/GenBank/DDBJ whole genome shotgun (WGS) entry which is preliminary data.</text>
</comment>
<dbReference type="PROSITE" id="PS50891">
    <property type="entry name" value="LOB"/>
    <property type="match status" value="1"/>
</dbReference>
<accession>A0A445F3W2</accession>
<gene>
    <name evidence="3" type="ORF">D0Y65_053827</name>
</gene>
<name>A0A445F3W2_GLYSO</name>
<evidence type="ECO:0000256" key="1">
    <source>
        <dbReference type="ARBA" id="ARBA00005474"/>
    </source>
</evidence>
<dbReference type="InterPro" id="IPR004883">
    <property type="entry name" value="LOB"/>
</dbReference>
<dbReference type="Pfam" id="PF03195">
    <property type="entry name" value="LOB"/>
    <property type="match status" value="1"/>
</dbReference>
<dbReference type="Gramene" id="XM_028363841.1">
    <property type="protein sequence ID" value="XP_028219642.1"/>
    <property type="gene ID" value="LOC114401337"/>
</dbReference>
<organism evidence="3 4">
    <name type="scientific">Glycine soja</name>
    <name type="common">Wild soybean</name>
    <dbReference type="NCBI Taxonomy" id="3848"/>
    <lineage>
        <taxon>Eukaryota</taxon>
        <taxon>Viridiplantae</taxon>
        <taxon>Streptophyta</taxon>
        <taxon>Embryophyta</taxon>
        <taxon>Tracheophyta</taxon>
        <taxon>Spermatophyta</taxon>
        <taxon>Magnoliopsida</taxon>
        <taxon>eudicotyledons</taxon>
        <taxon>Gunneridae</taxon>
        <taxon>Pentapetalae</taxon>
        <taxon>rosids</taxon>
        <taxon>fabids</taxon>
        <taxon>Fabales</taxon>
        <taxon>Fabaceae</taxon>
        <taxon>Papilionoideae</taxon>
        <taxon>50 kb inversion clade</taxon>
        <taxon>NPAAA clade</taxon>
        <taxon>indigoferoid/millettioid clade</taxon>
        <taxon>Phaseoleae</taxon>
        <taxon>Glycine</taxon>
        <taxon>Glycine subgen. Soja</taxon>
    </lineage>
</organism>
<evidence type="ECO:0000313" key="4">
    <source>
        <dbReference type="Proteomes" id="UP000289340"/>
    </source>
</evidence>
<comment type="similarity">
    <text evidence="1">Belongs to the LOB domain-containing protein family.</text>
</comment>
<dbReference type="EMBL" id="QZWG01000020">
    <property type="protein sequence ID" value="RZB43440.1"/>
    <property type="molecule type" value="Genomic_DNA"/>
</dbReference>
<feature type="domain" description="LOB" evidence="2">
    <location>
        <begin position="3"/>
        <end position="109"/>
    </location>
</feature>
<reference evidence="3 4" key="1">
    <citation type="submission" date="2018-09" db="EMBL/GenBank/DDBJ databases">
        <title>A high-quality reference genome of wild soybean provides a powerful tool to mine soybean genomes.</title>
        <authorList>
            <person name="Xie M."/>
            <person name="Chung C.Y.L."/>
            <person name="Li M.-W."/>
            <person name="Wong F.-L."/>
            <person name="Chan T.-F."/>
            <person name="Lam H.-M."/>
        </authorList>
    </citation>
    <scope>NUCLEOTIDE SEQUENCE [LARGE SCALE GENOMIC DNA]</scope>
    <source>
        <strain evidence="4">cv. W05</strain>
        <tissue evidence="3">Hypocotyl of etiolated seedlings</tissue>
    </source>
</reference>
<protein>
    <submittedName>
        <fullName evidence="3">LOB domain-containing protein 42</fullName>
    </submittedName>
</protein>
<sequence>MKSSCNGCRILRKGCNANCIIRPCLEWMNSPESQANATLFLAKFYGRTGLLNLITAAPQHLGPVVFRSLLYEACGRLVNPTYGSLGLFWTGEWAQCEAAVDAVLTGSKINGVAPSDGHTSGTLASDHILSTCDIRHMKNGTNVDDMRGRIQFKNVKQVIKPKPRMGSIDSTMLWKPNCQSQSMETIEASLVSQDELNRVRKIKLDLELTLGFRCQSTNGKKTHY</sequence>
<dbReference type="AlphaFoldDB" id="A0A445F3W2"/>